<dbReference type="EMBL" id="JFKE01000007">
    <property type="protein sequence ID" value="KAJ54587.1"/>
    <property type="molecule type" value="Genomic_DNA"/>
</dbReference>
<dbReference type="SUPFAM" id="SSF53335">
    <property type="entry name" value="S-adenosyl-L-methionine-dependent methyltransferases"/>
    <property type="match status" value="1"/>
</dbReference>
<organism evidence="3 4">
    <name type="scientific">Actibacterium mucosum KCTC 23349</name>
    <dbReference type="NCBI Taxonomy" id="1454373"/>
    <lineage>
        <taxon>Bacteria</taxon>
        <taxon>Pseudomonadati</taxon>
        <taxon>Pseudomonadota</taxon>
        <taxon>Alphaproteobacteria</taxon>
        <taxon>Rhodobacterales</taxon>
        <taxon>Roseobacteraceae</taxon>
        <taxon>Actibacterium</taxon>
    </lineage>
</organism>
<dbReference type="InterPro" id="IPR013217">
    <property type="entry name" value="Methyltransf_12"/>
</dbReference>
<name>A0A037ZEL8_9RHOB</name>
<feature type="region of interest" description="Disordered" evidence="1">
    <location>
        <begin position="1"/>
        <end position="20"/>
    </location>
</feature>
<evidence type="ECO:0000256" key="1">
    <source>
        <dbReference type="SAM" id="MobiDB-lite"/>
    </source>
</evidence>
<dbReference type="RefSeq" id="WP_035261457.1">
    <property type="nucleotide sequence ID" value="NZ_JFKE01000007.1"/>
</dbReference>
<keyword evidence="3" id="KW-0489">Methyltransferase</keyword>
<dbReference type="AlphaFoldDB" id="A0A037ZEL8"/>
<proteinExistence type="predicted"/>
<sequence>MNKVQDQYEAYPYPARDPRDEAQRLITGSPSHPLELDHFLFAGKRDWSKPLRILSAGGGTGDGLIQLTTLLQAAGRPYQATYVDLSTAAREIAEARAAVRKLDNITFVTGSLLDAPSLGQFDYIDCCGVLHHLPEPQAGFDALSAALAPDGGMGLMVYAPYGRSGVYPLQQGFAALWPDDTPSDRLRAAKEVMSALPNGHPFKCNPHLVDHLQSDAGFYDLLLHSQDRSYSVTELDQTLQAAGLRLINFTQPALYDLARLVPGPQAEGLSQVDRWSIAEKLRGTIKTHVAYVTLANGPATQARPSDRSLVPHLKGVPASKLAARVTQAGSVPITLGADKVVEPLDRAAAPLIAAIDGRRSLASIAQATGVDPIRFGALWAKIDHALGDWGLLLYARPMVERK</sequence>
<keyword evidence="3" id="KW-0808">Transferase</keyword>
<keyword evidence="4" id="KW-1185">Reference proteome</keyword>
<dbReference type="STRING" id="1454373.ACMU_17935"/>
<reference evidence="3 4" key="1">
    <citation type="submission" date="2014-03" db="EMBL/GenBank/DDBJ databases">
        <title>Draft Genome Sequence of Actibacterium mucosum KCTC 23349, a Marine Alphaproteobacterium with Complex Ionic Requirements Isolated from Mediterranean Seawater at Malvarrosa Beach, Valencia, Spain.</title>
        <authorList>
            <person name="Arahal D.R."/>
            <person name="Shao Z."/>
            <person name="Lai Q."/>
            <person name="Pujalte M.J."/>
        </authorList>
    </citation>
    <scope>NUCLEOTIDE SEQUENCE [LARGE SCALE GENOMIC DNA]</scope>
    <source>
        <strain evidence="3 4">KCTC 23349</strain>
    </source>
</reference>
<accession>A0A037ZEL8</accession>
<gene>
    <name evidence="3" type="ORF">ACMU_17935</name>
</gene>
<dbReference type="Pfam" id="PF08242">
    <property type="entry name" value="Methyltransf_12"/>
    <property type="match status" value="1"/>
</dbReference>
<dbReference type="InterPro" id="IPR029063">
    <property type="entry name" value="SAM-dependent_MTases_sf"/>
</dbReference>
<protein>
    <submittedName>
        <fullName evidence="3">Methyltransferase</fullName>
    </submittedName>
</protein>
<dbReference type="Gene3D" id="3.40.50.150">
    <property type="entry name" value="Vaccinia Virus protein VP39"/>
    <property type="match status" value="1"/>
</dbReference>
<dbReference type="GO" id="GO:0008168">
    <property type="term" value="F:methyltransferase activity"/>
    <property type="evidence" value="ECO:0007669"/>
    <property type="project" value="UniProtKB-KW"/>
</dbReference>
<evidence type="ECO:0000313" key="3">
    <source>
        <dbReference type="EMBL" id="KAJ54587.1"/>
    </source>
</evidence>
<evidence type="ECO:0000259" key="2">
    <source>
        <dbReference type="Pfam" id="PF08242"/>
    </source>
</evidence>
<feature type="domain" description="Methyltransferase type 12" evidence="2">
    <location>
        <begin position="54"/>
        <end position="151"/>
    </location>
</feature>
<evidence type="ECO:0000313" key="4">
    <source>
        <dbReference type="Proteomes" id="UP000026249"/>
    </source>
</evidence>
<dbReference type="CDD" id="cd02440">
    <property type="entry name" value="AdoMet_MTases"/>
    <property type="match status" value="1"/>
</dbReference>
<dbReference type="OrthoDB" id="649979at2"/>
<comment type="caution">
    <text evidence="3">The sequence shown here is derived from an EMBL/GenBank/DDBJ whole genome shotgun (WGS) entry which is preliminary data.</text>
</comment>
<dbReference type="Proteomes" id="UP000026249">
    <property type="component" value="Unassembled WGS sequence"/>
</dbReference>
<dbReference type="GO" id="GO:0032259">
    <property type="term" value="P:methylation"/>
    <property type="evidence" value="ECO:0007669"/>
    <property type="project" value="UniProtKB-KW"/>
</dbReference>